<dbReference type="Proteomes" id="UP000436088">
    <property type="component" value="Unassembled WGS sequence"/>
</dbReference>
<organism evidence="1 2">
    <name type="scientific">Hibiscus syriacus</name>
    <name type="common">Rose of Sharon</name>
    <dbReference type="NCBI Taxonomy" id="106335"/>
    <lineage>
        <taxon>Eukaryota</taxon>
        <taxon>Viridiplantae</taxon>
        <taxon>Streptophyta</taxon>
        <taxon>Embryophyta</taxon>
        <taxon>Tracheophyta</taxon>
        <taxon>Spermatophyta</taxon>
        <taxon>Magnoliopsida</taxon>
        <taxon>eudicotyledons</taxon>
        <taxon>Gunneridae</taxon>
        <taxon>Pentapetalae</taxon>
        <taxon>rosids</taxon>
        <taxon>malvids</taxon>
        <taxon>Malvales</taxon>
        <taxon>Malvaceae</taxon>
        <taxon>Malvoideae</taxon>
        <taxon>Hibiscus</taxon>
    </lineage>
</organism>
<evidence type="ECO:0000313" key="1">
    <source>
        <dbReference type="EMBL" id="KAE8659935.1"/>
    </source>
</evidence>
<protein>
    <submittedName>
        <fullName evidence="1">Uncharacterized protein</fullName>
    </submittedName>
</protein>
<accession>A0A6A2WXE8</accession>
<sequence length="75" mass="8163">MSKNRETKNQKLNAGSLSGGNVEDALAFALKFALCQGMASWLDNDAVYCLPSSLVVGTLGNWWLAELITIDCELR</sequence>
<proteinExistence type="predicted"/>
<reference evidence="1" key="1">
    <citation type="submission" date="2019-09" db="EMBL/GenBank/DDBJ databases">
        <title>Draft genome information of white flower Hibiscus syriacus.</title>
        <authorList>
            <person name="Kim Y.-M."/>
        </authorList>
    </citation>
    <scope>NUCLEOTIDE SEQUENCE [LARGE SCALE GENOMIC DNA]</scope>
    <source>
        <strain evidence="1">YM2019G1</strain>
    </source>
</reference>
<comment type="caution">
    <text evidence="1">The sequence shown here is derived from an EMBL/GenBank/DDBJ whole genome shotgun (WGS) entry which is preliminary data.</text>
</comment>
<name>A0A6A2WXE8_HIBSY</name>
<gene>
    <name evidence="1" type="ORF">F3Y22_tig00116959pilonHSYRG00011</name>
</gene>
<keyword evidence="2" id="KW-1185">Reference proteome</keyword>
<dbReference type="AlphaFoldDB" id="A0A6A2WXE8"/>
<dbReference type="EMBL" id="VEPZ02001734">
    <property type="protein sequence ID" value="KAE8659935.1"/>
    <property type="molecule type" value="Genomic_DNA"/>
</dbReference>
<evidence type="ECO:0000313" key="2">
    <source>
        <dbReference type="Proteomes" id="UP000436088"/>
    </source>
</evidence>